<name>A0A0A9HCE0_ARUDO</name>
<reference evidence="1" key="2">
    <citation type="journal article" date="2015" name="Data Brief">
        <title>Shoot transcriptome of the giant reed, Arundo donax.</title>
        <authorList>
            <person name="Barrero R.A."/>
            <person name="Guerrero F.D."/>
            <person name="Moolhuijzen P."/>
            <person name="Goolsby J.A."/>
            <person name="Tidwell J."/>
            <person name="Bellgard S.E."/>
            <person name="Bellgard M.I."/>
        </authorList>
    </citation>
    <scope>NUCLEOTIDE SEQUENCE</scope>
    <source>
        <tissue evidence="1">Shoot tissue taken approximately 20 cm above the soil surface</tissue>
    </source>
</reference>
<proteinExistence type="predicted"/>
<dbReference type="EMBL" id="GBRH01167338">
    <property type="protein sequence ID" value="JAE30558.1"/>
    <property type="molecule type" value="Transcribed_RNA"/>
</dbReference>
<dbReference type="AlphaFoldDB" id="A0A0A9HCE0"/>
<protein>
    <submittedName>
        <fullName evidence="1">Uncharacterized protein</fullName>
    </submittedName>
</protein>
<organism evidence="1">
    <name type="scientific">Arundo donax</name>
    <name type="common">Giant reed</name>
    <name type="synonym">Donax arundinaceus</name>
    <dbReference type="NCBI Taxonomy" id="35708"/>
    <lineage>
        <taxon>Eukaryota</taxon>
        <taxon>Viridiplantae</taxon>
        <taxon>Streptophyta</taxon>
        <taxon>Embryophyta</taxon>
        <taxon>Tracheophyta</taxon>
        <taxon>Spermatophyta</taxon>
        <taxon>Magnoliopsida</taxon>
        <taxon>Liliopsida</taxon>
        <taxon>Poales</taxon>
        <taxon>Poaceae</taxon>
        <taxon>PACMAD clade</taxon>
        <taxon>Arundinoideae</taxon>
        <taxon>Arundineae</taxon>
        <taxon>Arundo</taxon>
    </lineage>
</organism>
<accession>A0A0A9HCE0</accession>
<sequence length="21" mass="2623">MCRLALVWHGFRRLRLISEYC</sequence>
<evidence type="ECO:0000313" key="1">
    <source>
        <dbReference type="EMBL" id="JAE30558.1"/>
    </source>
</evidence>
<reference evidence="1" key="1">
    <citation type="submission" date="2014-09" db="EMBL/GenBank/DDBJ databases">
        <authorList>
            <person name="Magalhaes I.L.F."/>
            <person name="Oliveira U."/>
            <person name="Santos F.R."/>
            <person name="Vidigal T.H.D.A."/>
            <person name="Brescovit A.D."/>
            <person name="Santos A.J."/>
        </authorList>
    </citation>
    <scope>NUCLEOTIDE SEQUENCE</scope>
    <source>
        <tissue evidence="1">Shoot tissue taken approximately 20 cm above the soil surface</tissue>
    </source>
</reference>